<comment type="caution">
    <text evidence="4">The sequence shown here is derived from an EMBL/GenBank/DDBJ whole genome shotgun (WGS) entry which is preliminary data.</text>
</comment>
<sequence length="170" mass="18579">MSKEWEIKAVSTPGERDLDQLAELLVEVVGQGASVGFLPPLSVEAALRYWQGVWSPNVQVWTLSEDGTIVGTVQLHRASSQNGGHRAEIAKLMVHPNARGRGYARALMHTAEEQALADGRTLLVLDTRAGDPSNSLYQSLGFLEAGRIPDYAQSADGSLHETVYYYKKLT</sequence>
<dbReference type="InterPro" id="IPR016181">
    <property type="entry name" value="Acyl_CoA_acyltransferase"/>
</dbReference>
<dbReference type="InterPro" id="IPR050832">
    <property type="entry name" value="Bact_Acetyltransf"/>
</dbReference>
<dbReference type="GO" id="GO:0016747">
    <property type="term" value="F:acyltransferase activity, transferring groups other than amino-acyl groups"/>
    <property type="evidence" value="ECO:0007669"/>
    <property type="project" value="InterPro"/>
</dbReference>
<organism evidence="4 5">
    <name type="scientific">Tumebacillus flagellatus</name>
    <dbReference type="NCBI Taxonomy" id="1157490"/>
    <lineage>
        <taxon>Bacteria</taxon>
        <taxon>Bacillati</taxon>
        <taxon>Bacillota</taxon>
        <taxon>Bacilli</taxon>
        <taxon>Bacillales</taxon>
        <taxon>Alicyclobacillaceae</taxon>
        <taxon>Tumebacillus</taxon>
    </lineage>
</organism>
<dbReference type="SUPFAM" id="SSF55729">
    <property type="entry name" value="Acyl-CoA N-acyltransferases (Nat)"/>
    <property type="match status" value="1"/>
</dbReference>
<keyword evidence="1 4" id="KW-0808">Transferase</keyword>
<gene>
    <name evidence="4" type="ORF">EL26_05590</name>
</gene>
<evidence type="ECO:0000256" key="1">
    <source>
        <dbReference type="ARBA" id="ARBA00022679"/>
    </source>
</evidence>
<dbReference type="Pfam" id="PF00583">
    <property type="entry name" value="Acetyltransf_1"/>
    <property type="match status" value="1"/>
</dbReference>
<keyword evidence="2" id="KW-0012">Acyltransferase</keyword>
<dbReference type="EMBL" id="JMIR01000005">
    <property type="protein sequence ID" value="KEO84238.1"/>
    <property type="molecule type" value="Genomic_DNA"/>
</dbReference>
<proteinExistence type="predicted"/>
<protein>
    <submittedName>
        <fullName evidence="4">GCN5 family acetyltransferase</fullName>
    </submittedName>
</protein>
<evidence type="ECO:0000313" key="4">
    <source>
        <dbReference type="EMBL" id="KEO84238.1"/>
    </source>
</evidence>
<evidence type="ECO:0000256" key="2">
    <source>
        <dbReference type="ARBA" id="ARBA00023315"/>
    </source>
</evidence>
<name>A0A074LW17_9BACL</name>
<dbReference type="AlphaFoldDB" id="A0A074LW17"/>
<dbReference type="PANTHER" id="PTHR43877:SF2">
    <property type="entry name" value="AMINOALKYLPHOSPHONATE N-ACETYLTRANSFERASE-RELATED"/>
    <property type="match status" value="1"/>
</dbReference>
<dbReference type="PANTHER" id="PTHR43877">
    <property type="entry name" value="AMINOALKYLPHOSPHONATE N-ACETYLTRANSFERASE-RELATED-RELATED"/>
    <property type="match status" value="1"/>
</dbReference>
<reference evidence="4 5" key="1">
    <citation type="journal article" date="2013" name="Int. J. Syst. Evol. Microbiol.">
        <title>Tumebacillus flagellatus sp. nov., an alpha-amylase/pullulanase-producing bacterium isolated from cassava wastewater.</title>
        <authorList>
            <person name="Wang Q."/>
            <person name="Xie N."/>
            <person name="Qin Y."/>
            <person name="Shen N."/>
            <person name="Zhu J."/>
            <person name="Mi H."/>
            <person name="Huang R."/>
        </authorList>
    </citation>
    <scope>NUCLEOTIDE SEQUENCE [LARGE SCALE GENOMIC DNA]</scope>
    <source>
        <strain evidence="4 5">GST4</strain>
    </source>
</reference>
<evidence type="ECO:0000259" key="3">
    <source>
        <dbReference type="PROSITE" id="PS51186"/>
    </source>
</evidence>
<accession>A0A074LW17</accession>
<dbReference type="InterPro" id="IPR000182">
    <property type="entry name" value="GNAT_dom"/>
</dbReference>
<feature type="domain" description="N-acetyltransferase" evidence="3">
    <location>
        <begin position="8"/>
        <end position="170"/>
    </location>
</feature>
<dbReference type="Gene3D" id="3.40.630.30">
    <property type="match status" value="1"/>
</dbReference>
<dbReference type="STRING" id="1157490.EL26_05590"/>
<dbReference type="RefSeq" id="WP_038085335.1">
    <property type="nucleotide sequence ID" value="NZ_JMIR01000005.1"/>
</dbReference>
<dbReference type="CDD" id="cd04301">
    <property type="entry name" value="NAT_SF"/>
    <property type="match status" value="1"/>
</dbReference>
<keyword evidence="5" id="KW-1185">Reference proteome</keyword>
<evidence type="ECO:0000313" key="5">
    <source>
        <dbReference type="Proteomes" id="UP000027931"/>
    </source>
</evidence>
<dbReference type="PROSITE" id="PS51186">
    <property type="entry name" value="GNAT"/>
    <property type="match status" value="1"/>
</dbReference>
<dbReference type="eggNOG" id="COG0456">
    <property type="taxonomic scope" value="Bacteria"/>
</dbReference>
<dbReference type="Proteomes" id="UP000027931">
    <property type="component" value="Unassembled WGS sequence"/>
</dbReference>
<dbReference type="OrthoDB" id="3389160at2"/>